<name>A0A2U8UL96_9CAUD</name>
<dbReference type="InterPro" id="IPR038418">
    <property type="entry name" value="6-PTP_synth/QueD_sf"/>
</dbReference>
<keyword evidence="2" id="KW-1185">Reference proteome</keyword>
<dbReference type="RefSeq" id="YP_009625575.1">
    <property type="nucleotide sequence ID" value="NC_042132.1"/>
</dbReference>
<dbReference type="Gene3D" id="3.30.479.10">
    <property type="entry name" value="6-pyruvoyl tetrahydropterin synthase/QueD"/>
    <property type="match status" value="1"/>
</dbReference>
<dbReference type="Pfam" id="PF01242">
    <property type="entry name" value="PTPS"/>
    <property type="match status" value="1"/>
</dbReference>
<protein>
    <submittedName>
        <fullName evidence="1">QueD-like queosine biosynthesis protein</fullName>
    </submittedName>
</protein>
<dbReference type="Proteomes" id="UP000246591">
    <property type="component" value="Segment"/>
</dbReference>
<organism evidence="1 2">
    <name type="scientific">Gordonia phage Sour</name>
    <dbReference type="NCBI Taxonomy" id="2182349"/>
    <lineage>
        <taxon>Viruses</taxon>
        <taxon>Duplodnaviria</taxon>
        <taxon>Heunggongvirae</taxon>
        <taxon>Uroviricota</taxon>
        <taxon>Caudoviricetes</taxon>
        <taxon>Sourvirus</taxon>
        <taxon>Sourvirus sour</taxon>
    </lineage>
</organism>
<reference evidence="2" key="1">
    <citation type="submission" date="2018-03" db="EMBL/GenBank/DDBJ databases">
        <authorList>
            <person name="Keele B.F."/>
        </authorList>
    </citation>
    <scope>NUCLEOTIDE SEQUENCE [LARGE SCALE GENOMIC DNA]</scope>
</reference>
<sequence length="162" mass="17746">MRRRLNIVQILTACSPFAAAHIAALEAQQMSTSITLTFRWPMGHRILGLEGGGEKCRNIHGHNWIADVELPNDDGELEFGAVKSAVGGYIDGMLDHGFAVAHDDPFRGYLAAEDLRHLVMDTKPTTEAIAAHLASVTAETVGRWPLSVRVQEGYRNAATWRA</sequence>
<accession>A0A2U8UL96</accession>
<proteinExistence type="predicted"/>
<dbReference type="KEGG" id="vg:40102470"/>
<evidence type="ECO:0000313" key="2">
    <source>
        <dbReference type="Proteomes" id="UP000246591"/>
    </source>
</evidence>
<evidence type="ECO:0000313" key="1">
    <source>
        <dbReference type="EMBL" id="AWN04206.1"/>
    </source>
</evidence>
<dbReference type="EMBL" id="MH153810">
    <property type="protein sequence ID" value="AWN04206.1"/>
    <property type="molecule type" value="Genomic_DNA"/>
</dbReference>
<gene>
    <name evidence="1" type="primary">4</name>
    <name evidence="1" type="ORF">PBI_SOUR_4</name>
</gene>
<dbReference type="GeneID" id="40102470"/>
<dbReference type="SUPFAM" id="SSF55620">
    <property type="entry name" value="Tetrahydrobiopterin biosynthesis enzymes-like"/>
    <property type="match status" value="1"/>
</dbReference>
<dbReference type="InterPro" id="IPR007115">
    <property type="entry name" value="6-PTP_synth/QueD"/>
</dbReference>